<dbReference type="Proteomes" id="UP000623926">
    <property type="component" value="Plasmid unnamed3"/>
</dbReference>
<geneLocation type="plasmid" evidence="1 2">
    <name>unnamed3</name>
</geneLocation>
<organism evidence="1 2">
    <name type="scientific">Streptomyces californicus</name>
    <dbReference type="NCBI Taxonomy" id="67351"/>
    <lineage>
        <taxon>Bacteria</taxon>
        <taxon>Bacillati</taxon>
        <taxon>Actinomycetota</taxon>
        <taxon>Actinomycetes</taxon>
        <taxon>Kitasatosporales</taxon>
        <taxon>Streptomycetaceae</taxon>
        <taxon>Streptomyces</taxon>
    </lineage>
</organism>
<gene>
    <name evidence="1" type="ORF">I6J42_33720</name>
</gene>
<dbReference type="AlphaFoldDB" id="A0ABD7D695"/>
<dbReference type="RefSeq" id="WP_205030097.1">
    <property type="nucleotide sequence ID" value="NZ_CP070247.1"/>
</dbReference>
<evidence type="ECO:0000313" key="2">
    <source>
        <dbReference type="Proteomes" id="UP000623926"/>
    </source>
</evidence>
<dbReference type="EMBL" id="CP070247">
    <property type="protein sequence ID" value="QRV39057.1"/>
    <property type="molecule type" value="Genomic_DNA"/>
</dbReference>
<sequence>MSGQPYAVRFSAPAAKVLTTLPEHVEDTVWDVMEAAAADPWGFRQWNAEDIEGEDVRYASVGQLSLTYWINRPLRRLTVLNIVWLG</sequence>
<reference evidence="1 2" key="1">
    <citation type="submission" date="2021-02" db="EMBL/GenBank/DDBJ databases">
        <title>FDA dAtabase for Regulatory Grade micrObial Sequences (FDA-ARGOS): Supporting development and validation of Infectious Disease Dx tests.</title>
        <authorList>
            <person name="Sproer C."/>
            <person name="Gronow S."/>
            <person name="Severitt S."/>
            <person name="Schroder I."/>
            <person name="Tallon L."/>
            <person name="Sadzewicz L."/>
            <person name="Zhao X."/>
            <person name="Boylan J."/>
            <person name="Ott S."/>
            <person name="Bowen H."/>
            <person name="Vavikolanu K."/>
            <person name="Mehta A."/>
            <person name="Aluvathingal J."/>
            <person name="Nadendla S."/>
            <person name="Lowell S."/>
            <person name="Myers T."/>
            <person name="Yan Y."/>
            <person name="Sichtig H."/>
        </authorList>
    </citation>
    <scope>NUCLEOTIDE SEQUENCE [LARGE SCALE GENOMIC DNA]</scope>
    <source>
        <strain evidence="1 2">FDAARGOS_1212</strain>
        <plasmid evidence="1 2">unnamed3</plasmid>
    </source>
</reference>
<accession>A0ABD7D695</accession>
<evidence type="ECO:0000313" key="1">
    <source>
        <dbReference type="EMBL" id="QRV39057.1"/>
    </source>
</evidence>
<proteinExistence type="predicted"/>
<keyword evidence="1" id="KW-0614">Plasmid</keyword>
<name>A0ABD7D695_9ACTN</name>
<protein>
    <submittedName>
        <fullName evidence="1">Uncharacterized protein</fullName>
    </submittedName>
</protein>